<comment type="caution">
    <text evidence="2">The sequence shown here is derived from an EMBL/GenBank/DDBJ whole genome shotgun (WGS) entry which is preliminary data.</text>
</comment>
<name>A0AAW2FJG3_9HYME</name>
<organism evidence="2 3">
    <name type="scientific">Cardiocondyla obscurior</name>
    <dbReference type="NCBI Taxonomy" id="286306"/>
    <lineage>
        <taxon>Eukaryota</taxon>
        <taxon>Metazoa</taxon>
        <taxon>Ecdysozoa</taxon>
        <taxon>Arthropoda</taxon>
        <taxon>Hexapoda</taxon>
        <taxon>Insecta</taxon>
        <taxon>Pterygota</taxon>
        <taxon>Neoptera</taxon>
        <taxon>Endopterygota</taxon>
        <taxon>Hymenoptera</taxon>
        <taxon>Apocrita</taxon>
        <taxon>Aculeata</taxon>
        <taxon>Formicoidea</taxon>
        <taxon>Formicidae</taxon>
        <taxon>Myrmicinae</taxon>
        <taxon>Cardiocondyla</taxon>
    </lineage>
</organism>
<dbReference type="Proteomes" id="UP001430953">
    <property type="component" value="Unassembled WGS sequence"/>
</dbReference>
<dbReference type="GO" id="GO:0010521">
    <property type="term" value="F:telomerase inhibitor activity"/>
    <property type="evidence" value="ECO:0007669"/>
    <property type="project" value="TreeGrafter"/>
</dbReference>
<dbReference type="InterPro" id="IPR050656">
    <property type="entry name" value="PINX1"/>
</dbReference>
<evidence type="ECO:0000259" key="1">
    <source>
        <dbReference type="PROSITE" id="PS50174"/>
    </source>
</evidence>
<dbReference type="PROSITE" id="PS50174">
    <property type="entry name" value="G_PATCH"/>
    <property type="match status" value="1"/>
</dbReference>
<protein>
    <recommendedName>
        <fullName evidence="1">G-patch domain-containing protein</fullName>
    </recommendedName>
</protein>
<dbReference type="EMBL" id="JADYXP020000010">
    <property type="protein sequence ID" value="KAL0116094.1"/>
    <property type="molecule type" value="Genomic_DNA"/>
</dbReference>
<evidence type="ECO:0000313" key="2">
    <source>
        <dbReference type="EMBL" id="KAL0116094.1"/>
    </source>
</evidence>
<accession>A0AAW2FJG3</accession>
<feature type="domain" description="G-patch" evidence="1">
    <location>
        <begin position="1"/>
        <end position="35"/>
    </location>
</feature>
<dbReference type="AlphaFoldDB" id="A0AAW2FJG3"/>
<dbReference type="Pfam" id="PF01585">
    <property type="entry name" value="G-patch"/>
    <property type="match status" value="1"/>
</dbReference>
<gene>
    <name evidence="2" type="ORF">PUN28_011156</name>
</gene>
<evidence type="ECO:0000313" key="3">
    <source>
        <dbReference type="Proteomes" id="UP001430953"/>
    </source>
</evidence>
<dbReference type="GO" id="GO:0003676">
    <property type="term" value="F:nucleic acid binding"/>
    <property type="evidence" value="ECO:0007669"/>
    <property type="project" value="InterPro"/>
</dbReference>
<proteinExistence type="predicted"/>
<sequence>MLEKMGWTKGKGLGANEQGITEFFRMQYRSNTTGT</sequence>
<dbReference type="GO" id="GO:0005730">
    <property type="term" value="C:nucleolus"/>
    <property type="evidence" value="ECO:0007669"/>
    <property type="project" value="TreeGrafter"/>
</dbReference>
<reference evidence="2 3" key="1">
    <citation type="submission" date="2023-03" db="EMBL/GenBank/DDBJ databases">
        <title>High recombination rates correlate with genetic variation in Cardiocondyla obscurior ants.</title>
        <authorList>
            <person name="Errbii M."/>
        </authorList>
    </citation>
    <scope>NUCLEOTIDE SEQUENCE [LARGE SCALE GENOMIC DNA]</scope>
    <source>
        <strain evidence="2">Alpha-2009</strain>
        <tissue evidence="2">Whole body</tissue>
    </source>
</reference>
<dbReference type="PANTHER" id="PTHR23149:SF27">
    <property type="entry name" value="PIN2_TERF1-INTERACTING TELOMERASE INHIBITOR 1"/>
    <property type="match status" value="1"/>
</dbReference>
<keyword evidence="3" id="KW-1185">Reference proteome</keyword>
<dbReference type="InterPro" id="IPR000467">
    <property type="entry name" value="G_patch_dom"/>
</dbReference>
<dbReference type="PANTHER" id="PTHR23149">
    <property type="entry name" value="G PATCH DOMAIN CONTAINING PROTEIN"/>
    <property type="match status" value="1"/>
</dbReference>